<sequence length="91" mass="10029">MWAGDMTQPSIPHFNLKSKILCLYSAYGILALFCKVLTASDTSTHNGFLVIWKQATECLLALYMNEDTPTQETDQSDPTSPVPDPATPTVH</sequence>
<evidence type="ECO:0000313" key="2">
    <source>
        <dbReference type="Proteomes" id="UP001056120"/>
    </source>
</evidence>
<keyword evidence="2" id="KW-1185">Reference proteome</keyword>
<accession>A0ACB9AR42</accession>
<evidence type="ECO:0000313" key="1">
    <source>
        <dbReference type="EMBL" id="KAI3712288.1"/>
    </source>
</evidence>
<dbReference type="EMBL" id="CM042041">
    <property type="protein sequence ID" value="KAI3712288.1"/>
    <property type="molecule type" value="Genomic_DNA"/>
</dbReference>
<gene>
    <name evidence="1" type="ORF">L1987_70839</name>
</gene>
<dbReference type="Proteomes" id="UP001056120">
    <property type="component" value="Linkage Group LG24"/>
</dbReference>
<name>A0ACB9AR42_9ASTR</name>
<comment type="caution">
    <text evidence="1">The sequence shown here is derived from an EMBL/GenBank/DDBJ whole genome shotgun (WGS) entry which is preliminary data.</text>
</comment>
<proteinExistence type="predicted"/>
<reference evidence="2" key="1">
    <citation type="journal article" date="2022" name="Mol. Ecol. Resour.">
        <title>The genomes of chicory, endive, great burdock and yacon provide insights into Asteraceae palaeo-polyploidization history and plant inulin production.</title>
        <authorList>
            <person name="Fan W."/>
            <person name="Wang S."/>
            <person name="Wang H."/>
            <person name="Wang A."/>
            <person name="Jiang F."/>
            <person name="Liu H."/>
            <person name="Zhao H."/>
            <person name="Xu D."/>
            <person name="Zhang Y."/>
        </authorList>
    </citation>
    <scope>NUCLEOTIDE SEQUENCE [LARGE SCALE GENOMIC DNA]</scope>
    <source>
        <strain evidence="2">cv. Yunnan</strain>
    </source>
</reference>
<organism evidence="1 2">
    <name type="scientific">Smallanthus sonchifolius</name>
    <dbReference type="NCBI Taxonomy" id="185202"/>
    <lineage>
        <taxon>Eukaryota</taxon>
        <taxon>Viridiplantae</taxon>
        <taxon>Streptophyta</taxon>
        <taxon>Embryophyta</taxon>
        <taxon>Tracheophyta</taxon>
        <taxon>Spermatophyta</taxon>
        <taxon>Magnoliopsida</taxon>
        <taxon>eudicotyledons</taxon>
        <taxon>Gunneridae</taxon>
        <taxon>Pentapetalae</taxon>
        <taxon>asterids</taxon>
        <taxon>campanulids</taxon>
        <taxon>Asterales</taxon>
        <taxon>Asteraceae</taxon>
        <taxon>Asteroideae</taxon>
        <taxon>Heliantheae alliance</taxon>
        <taxon>Millerieae</taxon>
        <taxon>Smallanthus</taxon>
    </lineage>
</organism>
<protein>
    <submittedName>
        <fullName evidence="1">Uncharacterized protein</fullName>
    </submittedName>
</protein>
<reference evidence="1 2" key="2">
    <citation type="journal article" date="2022" name="Mol. Ecol. Resour.">
        <title>The genomes of chicory, endive, great burdock and yacon provide insights into Asteraceae paleo-polyploidization history and plant inulin production.</title>
        <authorList>
            <person name="Fan W."/>
            <person name="Wang S."/>
            <person name="Wang H."/>
            <person name="Wang A."/>
            <person name="Jiang F."/>
            <person name="Liu H."/>
            <person name="Zhao H."/>
            <person name="Xu D."/>
            <person name="Zhang Y."/>
        </authorList>
    </citation>
    <scope>NUCLEOTIDE SEQUENCE [LARGE SCALE GENOMIC DNA]</scope>
    <source>
        <strain evidence="2">cv. Yunnan</strain>
        <tissue evidence="1">Leaves</tissue>
    </source>
</reference>